<dbReference type="SMART" id="SM00487">
    <property type="entry name" value="DEXDc"/>
    <property type="match status" value="1"/>
</dbReference>
<dbReference type="SMART" id="SM00490">
    <property type="entry name" value="HELICc"/>
    <property type="match status" value="1"/>
</dbReference>
<dbReference type="Gene3D" id="3.90.1150.50">
    <property type="entry name" value="Transcription-repair-coupling factor, D7 domain"/>
    <property type="match status" value="1"/>
</dbReference>
<dbReference type="Pfam" id="PF17757">
    <property type="entry name" value="UvrB_inter"/>
    <property type="match status" value="1"/>
</dbReference>
<feature type="domain" description="Helicase ATP-binding" evidence="10">
    <location>
        <begin position="484"/>
        <end position="643"/>
    </location>
</feature>
<keyword evidence="5" id="KW-0347">Helicase</keyword>
<evidence type="ECO:0000256" key="7">
    <source>
        <dbReference type="ARBA" id="ARBA00023125"/>
    </source>
</evidence>
<dbReference type="PROSITE" id="PS51192">
    <property type="entry name" value="HELICASE_ATP_BIND_1"/>
    <property type="match status" value="1"/>
</dbReference>
<dbReference type="SMART" id="SM01058">
    <property type="entry name" value="CarD_TRCF"/>
    <property type="match status" value="1"/>
</dbReference>
<evidence type="ECO:0000313" key="12">
    <source>
        <dbReference type="EMBL" id="MDL0088555.1"/>
    </source>
</evidence>
<dbReference type="InterPro" id="IPR036101">
    <property type="entry name" value="CarD-like/TRCF_RID_sf"/>
</dbReference>
<dbReference type="InterPro" id="IPR014001">
    <property type="entry name" value="Helicase_ATP-bd"/>
</dbReference>
<comment type="subcellular location">
    <subcellularLocation>
        <location evidence="9">Cytoplasm</location>
    </subcellularLocation>
</comment>
<evidence type="ECO:0000313" key="13">
    <source>
        <dbReference type="Proteomes" id="UP001173801"/>
    </source>
</evidence>
<dbReference type="SUPFAM" id="SSF141259">
    <property type="entry name" value="CarD-like"/>
    <property type="match status" value="1"/>
</dbReference>
<evidence type="ECO:0000256" key="5">
    <source>
        <dbReference type="ARBA" id="ARBA00022806"/>
    </source>
</evidence>
<evidence type="ECO:0000256" key="9">
    <source>
        <dbReference type="HAMAP-Rule" id="MF_00969"/>
    </source>
</evidence>
<dbReference type="NCBIfam" id="TIGR00580">
    <property type="entry name" value="mfd"/>
    <property type="match status" value="1"/>
</dbReference>
<keyword evidence="4 9" id="KW-0378">Hydrolase</keyword>
<evidence type="ECO:0000259" key="10">
    <source>
        <dbReference type="PROSITE" id="PS51192"/>
    </source>
</evidence>
<keyword evidence="7 9" id="KW-0238">DNA-binding</keyword>
<evidence type="ECO:0000256" key="8">
    <source>
        <dbReference type="ARBA" id="ARBA00023204"/>
    </source>
</evidence>
<comment type="caution">
    <text evidence="12">The sequence shown here is derived from an EMBL/GenBank/DDBJ whole genome shotgun (WGS) entry which is preliminary data.</text>
</comment>
<evidence type="ECO:0000256" key="1">
    <source>
        <dbReference type="ARBA" id="ARBA00022490"/>
    </source>
</evidence>
<accession>A0ABT7HP24</accession>
<keyword evidence="8 9" id="KW-0234">DNA repair</keyword>
<gene>
    <name evidence="9 12" type="primary">mfd</name>
    <name evidence="12" type="ORF">NYG85_04100</name>
</gene>
<dbReference type="InterPro" id="IPR001650">
    <property type="entry name" value="Helicase_C-like"/>
</dbReference>
<comment type="function">
    <text evidence="9">Couples transcription and DNA repair by recognizing RNA polymerase (RNAP) stalled at DNA lesions. Mediates ATP-dependent release of RNAP and its truncated transcript from the DNA, and recruitment of nucleotide excision repair machinery to the damaged site.</text>
</comment>
<evidence type="ECO:0000256" key="3">
    <source>
        <dbReference type="ARBA" id="ARBA00022763"/>
    </source>
</evidence>
<dbReference type="SMART" id="SM00982">
    <property type="entry name" value="TRCF"/>
    <property type="match status" value="1"/>
</dbReference>
<evidence type="ECO:0000256" key="2">
    <source>
        <dbReference type="ARBA" id="ARBA00022741"/>
    </source>
</evidence>
<dbReference type="InterPro" id="IPR003711">
    <property type="entry name" value="CarD-like/TRCF_RID"/>
</dbReference>
<dbReference type="SUPFAM" id="SSF52540">
    <property type="entry name" value="P-loop containing nucleoside triphosphate hydrolases"/>
    <property type="match status" value="3"/>
</dbReference>
<sequence>MQAKVFEYFSGEFDCEILIVSDEKEAFLCSQATEFLGIKSFVLPDFRAEFGDDLRSFSSELFEISKTLSQFYKFSGKKLLIAPFHTLLNNLPDKKHLQSKTINFADKLNFNDLADELLRFGYESVDIVESRGEFSIRGEIIDIFSVSSDEPCRILCFGDEVESIRYYSPATQISLKTELESIEITPFVANLTKSEYQKANAKIDAISTDALISDLNSLGFWAIDDFVDFVKIYKCKFLNKIDFSLYERDFSKFNGIKILPDAKIYRDLEVSLSADFFMLNAKKEILLLSNTKMAFDALNLGEYENVKFRQSPFILNIASSDKVIVSINKVQKKERTKKPSLVVDELKINDYVVHEEYGIGRFLGLEKIAVLGATREFVVIAYANDDRLLLPVEHLNLIDRYIAVNGSVAVLDRLGKASFAKLKEKVREKLFIIASKIIALAAQRELINGIVIKKDDLEYLKFIQNAGFSYTKDQESAVAEILTDLESGRVMDRLLSGDVGFGKTEVAMNAIFACVKSGYQALFFVPTTLLSAQHYKSLVERFREFNIAVFRLDRFTSTKEKKALTNALENGTPLVCVGTHALLSLKAQNVGLIIIDEEHKFGVKQKEKLKEISSNSHLLSMSATPIPRSLNMALSKIKGYSTLKTPPSSRLEVRTSVREFDEKIVKEAILRELRRAGQVFYIHNHIADMMQTAKFLMKLIPKIRILILHSKIDAKTTEDEMMKFENGEYDVLLCTSIVESGIHLPNANTIIVENANKFGIADLHQLRGRVGRSDKQAYCYFLIDDKNAISDDALKRLVALESNSTLGSGAVLAYHDLEIRGGGNIVGEAQSGHIEAIGYSLYLKMLEDEINRLLNQNEPKRKNLELKLSINAFLNPEFIREDRLRLELYRRLSKCENVGEVFEIGVEIEDRFGKIDTFTKQFLDLIIIKIMATNLGYKAISNAGQNIVLTAQSDEKIRLKSHSLDDDDILAEIMKFLRNSKELK</sequence>
<name>A0ABT7HP24_9BACT</name>
<dbReference type="InterPro" id="IPR011545">
    <property type="entry name" value="DEAD/DEAH_box_helicase_dom"/>
</dbReference>
<feature type="domain" description="Helicase C-terminal" evidence="11">
    <location>
        <begin position="656"/>
        <end position="818"/>
    </location>
</feature>
<dbReference type="EC" id="3.6.4.-" evidence="9"/>
<keyword evidence="2 9" id="KW-0547">Nucleotide-binding</keyword>
<protein>
    <recommendedName>
        <fullName evidence="9">Transcription-repair-coupling factor</fullName>
        <shortName evidence="9">TRCF</shortName>
        <ecNumber evidence="9">3.6.4.-</ecNumber>
    </recommendedName>
</protein>
<dbReference type="InterPro" id="IPR047112">
    <property type="entry name" value="RecG/Mfd"/>
</dbReference>
<dbReference type="EMBL" id="JANURM010000003">
    <property type="protein sequence ID" value="MDL0088555.1"/>
    <property type="molecule type" value="Genomic_DNA"/>
</dbReference>
<dbReference type="SUPFAM" id="SSF143517">
    <property type="entry name" value="TRCF domain-like"/>
    <property type="match status" value="1"/>
</dbReference>
<organism evidence="12 13">
    <name type="scientific">Campylobacter gastrosuis</name>
    <dbReference type="NCBI Taxonomy" id="2974576"/>
    <lineage>
        <taxon>Bacteria</taxon>
        <taxon>Pseudomonadati</taxon>
        <taxon>Campylobacterota</taxon>
        <taxon>Epsilonproteobacteria</taxon>
        <taxon>Campylobacterales</taxon>
        <taxon>Campylobacteraceae</taxon>
        <taxon>Campylobacter</taxon>
    </lineage>
</organism>
<dbReference type="Proteomes" id="UP001173801">
    <property type="component" value="Unassembled WGS sequence"/>
</dbReference>
<dbReference type="Gene3D" id="2.40.10.170">
    <property type="match status" value="1"/>
</dbReference>
<dbReference type="Pfam" id="PF00270">
    <property type="entry name" value="DEAD"/>
    <property type="match status" value="1"/>
</dbReference>
<dbReference type="Pfam" id="PF00271">
    <property type="entry name" value="Helicase_C"/>
    <property type="match status" value="1"/>
</dbReference>
<comment type="similarity">
    <text evidence="9">In the N-terminal section; belongs to the UvrB family.</text>
</comment>
<dbReference type="PROSITE" id="PS51194">
    <property type="entry name" value="HELICASE_CTER"/>
    <property type="match status" value="1"/>
</dbReference>
<comment type="similarity">
    <text evidence="9">In the C-terminal section; belongs to the helicase family. RecG subfamily.</text>
</comment>
<dbReference type="HAMAP" id="MF_00969">
    <property type="entry name" value="TRCF"/>
    <property type="match status" value="1"/>
</dbReference>
<dbReference type="InterPro" id="IPR041471">
    <property type="entry name" value="UvrB_inter"/>
</dbReference>
<dbReference type="PANTHER" id="PTHR47964">
    <property type="entry name" value="ATP-DEPENDENT DNA HELICASE HOMOLOG RECG, CHLOROPLASTIC"/>
    <property type="match status" value="1"/>
</dbReference>
<dbReference type="InterPro" id="IPR027417">
    <property type="entry name" value="P-loop_NTPase"/>
</dbReference>
<dbReference type="Pfam" id="PF02559">
    <property type="entry name" value="CarD_TRCF_RID"/>
    <property type="match status" value="1"/>
</dbReference>
<keyword evidence="13" id="KW-1185">Reference proteome</keyword>
<reference evidence="12" key="2">
    <citation type="journal article" date="2023" name="Microorganisms">
        <title>Isolation and Genomic Characteristics of Cat-Borne Campylobacter felis sp. nov. and Sheep-Borne Campylobacter ovis sp. nov.</title>
        <authorList>
            <person name="Wang H."/>
            <person name="Li Y."/>
            <person name="Gu Y."/>
            <person name="Zhou G."/>
            <person name="Chen X."/>
            <person name="Zhang X."/>
            <person name="Shao Z."/>
            <person name="Zhang J."/>
            <person name="Zhang M."/>
        </authorList>
    </citation>
    <scope>NUCLEOTIDE SEQUENCE</scope>
    <source>
        <strain evidence="12">PS10</strain>
    </source>
</reference>
<evidence type="ECO:0000256" key="6">
    <source>
        <dbReference type="ARBA" id="ARBA00022840"/>
    </source>
</evidence>
<dbReference type="InterPro" id="IPR037235">
    <property type="entry name" value="TRCF-like_C_D7"/>
</dbReference>
<dbReference type="Gene3D" id="3.30.2060.10">
    <property type="entry name" value="Penicillin-binding protein 1b domain"/>
    <property type="match status" value="1"/>
</dbReference>
<reference evidence="12" key="1">
    <citation type="submission" date="2022-08" db="EMBL/GenBank/DDBJ databases">
        <authorList>
            <person name="Wang H."/>
        </authorList>
    </citation>
    <scope>NUCLEOTIDE SEQUENCE</scope>
    <source>
        <strain evidence="12">PS10</strain>
    </source>
</reference>
<dbReference type="PANTHER" id="PTHR47964:SF1">
    <property type="entry name" value="ATP-DEPENDENT DNA HELICASE HOMOLOG RECG, CHLOROPLASTIC"/>
    <property type="match status" value="1"/>
</dbReference>
<keyword evidence="6 9" id="KW-0067">ATP-binding</keyword>
<dbReference type="Gene3D" id="3.40.50.11180">
    <property type="match status" value="1"/>
</dbReference>
<dbReference type="InterPro" id="IPR004576">
    <property type="entry name" value="Mfd"/>
</dbReference>
<dbReference type="Pfam" id="PF03461">
    <property type="entry name" value="TRCF"/>
    <property type="match status" value="1"/>
</dbReference>
<keyword evidence="3 9" id="KW-0227">DNA damage</keyword>
<evidence type="ECO:0000259" key="11">
    <source>
        <dbReference type="PROSITE" id="PS51194"/>
    </source>
</evidence>
<dbReference type="RefSeq" id="WP_284937210.1">
    <property type="nucleotide sequence ID" value="NZ_JANURM010000003.1"/>
</dbReference>
<keyword evidence="1 9" id="KW-0963">Cytoplasm</keyword>
<dbReference type="Gene3D" id="3.40.50.300">
    <property type="entry name" value="P-loop containing nucleotide triphosphate hydrolases"/>
    <property type="match status" value="2"/>
</dbReference>
<proteinExistence type="inferred from homology"/>
<dbReference type="InterPro" id="IPR005118">
    <property type="entry name" value="TRCF_C"/>
</dbReference>
<evidence type="ECO:0000256" key="4">
    <source>
        <dbReference type="ARBA" id="ARBA00022801"/>
    </source>
</evidence>